<gene>
    <name evidence="2" type="ORF">DWY99_09100</name>
</gene>
<protein>
    <submittedName>
        <fullName evidence="2">Uncharacterized protein</fullName>
    </submittedName>
</protein>
<organism evidence="2 3">
    <name type="scientific">[Clostridium] leptum</name>
    <dbReference type="NCBI Taxonomy" id="1535"/>
    <lineage>
        <taxon>Bacteria</taxon>
        <taxon>Bacillati</taxon>
        <taxon>Bacillota</taxon>
        <taxon>Clostridia</taxon>
        <taxon>Eubacteriales</taxon>
        <taxon>Oscillospiraceae</taxon>
        <taxon>Oscillospiraceae incertae sedis</taxon>
    </lineage>
</organism>
<comment type="caution">
    <text evidence="2">The sequence shown here is derived from an EMBL/GenBank/DDBJ whole genome shotgun (WGS) entry which is preliminary data.</text>
</comment>
<dbReference type="AlphaFoldDB" id="A0A412AWL9"/>
<reference evidence="2 3" key="1">
    <citation type="submission" date="2018-08" db="EMBL/GenBank/DDBJ databases">
        <title>A genome reference for cultivated species of the human gut microbiota.</title>
        <authorList>
            <person name="Zou Y."/>
            <person name="Xue W."/>
            <person name="Luo G."/>
        </authorList>
    </citation>
    <scope>NUCLEOTIDE SEQUENCE [LARGE SCALE GENOMIC DNA]</scope>
    <source>
        <strain evidence="2 3">AF28-26</strain>
    </source>
</reference>
<keyword evidence="1" id="KW-1133">Transmembrane helix</keyword>
<dbReference type="Proteomes" id="UP000284751">
    <property type="component" value="Unassembled WGS sequence"/>
</dbReference>
<evidence type="ECO:0000256" key="1">
    <source>
        <dbReference type="SAM" id="Phobius"/>
    </source>
</evidence>
<accession>A0A412AWL9</accession>
<evidence type="ECO:0000313" key="2">
    <source>
        <dbReference type="EMBL" id="RGQ39348.1"/>
    </source>
</evidence>
<keyword evidence="1" id="KW-0472">Membrane</keyword>
<sequence length="90" mass="9660">MGIKGKISFAAFTLGICGVLTAIIFCAVERVELSSIVGAITAAVCCIGCYFGFESWEEEEPEDGVPLPGWKEKIGKLFTETPPPETEDKS</sequence>
<feature type="transmembrane region" description="Helical" evidence="1">
    <location>
        <begin position="33"/>
        <end position="53"/>
    </location>
</feature>
<name>A0A412AWL9_9FIRM</name>
<proteinExistence type="predicted"/>
<feature type="transmembrane region" description="Helical" evidence="1">
    <location>
        <begin position="7"/>
        <end position="27"/>
    </location>
</feature>
<keyword evidence="1" id="KW-0812">Transmembrane</keyword>
<dbReference type="EMBL" id="QRTC01000034">
    <property type="protein sequence ID" value="RGQ39348.1"/>
    <property type="molecule type" value="Genomic_DNA"/>
</dbReference>
<evidence type="ECO:0000313" key="3">
    <source>
        <dbReference type="Proteomes" id="UP000284751"/>
    </source>
</evidence>